<organism evidence="2 3">
    <name type="scientific">Oryzias melastigma</name>
    <name type="common">Marine medaka</name>
    <dbReference type="NCBI Taxonomy" id="30732"/>
    <lineage>
        <taxon>Eukaryota</taxon>
        <taxon>Metazoa</taxon>
        <taxon>Chordata</taxon>
        <taxon>Craniata</taxon>
        <taxon>Vertebrata</taxon>
        <taxon>Euteleostomi</taxon>
        <taxon>Actinopterygii</taxon>
        <taxon>Neopterygii</taxon>
        <taxon>Teleostei</taxon>
        <taxon>Neoteleostei</taxon>
        <taxon>Acanthomorphata</taxon>
        <taxon>Ovalentaria</taxon>
        <taxon>Atherinomorphae</taxon>
        <taxon>Beloniformes</taxon>
        <taxon>Adrianichthyidae</taxon>
        <taxon>Oryziinae</taxon>
        <taxon>Oryzias</taxon>
    </lineage>
</organism>
<feature type="compositionally biased region" description="Basic and acidic residues" evidence="1">
    <location>
        <begin position="91"/>
        <end position="109"/>
    </location>
</feature>
<evidence type="ECO:0000313" key="2">
    <source>
        <dbReference type="EMBL" id="KAF6725511.1"/>
    </source>
</evidence>
<evidence type="ECO:0000256" key="1">
    <source>
        <dbReference type="SAM" id="MobiDB-lite"/>
    </source>
</evidence>
<comment type="caution">
    <text evidence="2">The sequence shown here is derived from an EMBL/GenBank/DDBJ whole genome shotgun (WGS) entry which is preliminary data.</text>
</comment>
<feature type="region of interest" description="Disordered" evidence="1">
    <location>
        <begin position="79"/>
        <end position="109"/>
    </location>
</feature>
<proteinExistence type="predicted"/>
<name>A0A834F8Q3_ORYME</name>
<reference evidence="2" key="1">
    <citation type="journal article" name="BMC Genomics">
        <title>Long-read sequencing and de novo genome assembly of marine medaka (Oryzias melastigma).</title>
        <authorList>
            <person name="Liang P."/>
            <person name="Saqib H.S.A."/>
            <person name="Ni X."/>
            <person name="Shen Y."/>
        </authorList>
    </citation>
    <scope>NUCLEOTIDE SEQUENCE</scope>
    <source>
        <strain evidence="2">Bigg-433</strain>
    </source>
</reference>
<gene>
    <name evidence="2" type="ORF">FQA47_016434</name>
</gene>
<dbReference type="Proteomes" id="UP000646548">
    <property type="component" value="Unassembled WGS sequence"/>
</dbReference>
<evidence type="ECO:0000313" key="3">
    <source>
        <dbReference type="Proteomes" id="UP000646548"/>
    </source>
</evidence>
<accession>A0A834F8Q3</accession>
<dbReference type="EMBL" id="WKFB01000359">
    <property type="protein sequence ID" value="KAF6725511.1"/>
    <property type="molecule type" value="Genomic_DNA"/>
</dbReference>
<dbReference type="AlphaFoldDB" id="A0A834F8Q3"/>
<protein>
    <submittedName>
        <fullName evidence="2">Uncharacterized protein</fullName>
    </submittedName>
</protein>
<sequence>MCAEWRCRDHELPFLLPRWLLRVRGFGMVSGVPAASQHHHSASLRAPAPRVDRSGLRLRSFSQERHEIMACMWGGQRDEWSEDVTSSGSEVAREQILDEAHRKKLNREK</sequence>